<reference evidence="1" key="1">
    <citation type="journal article" date="2015" name="Nature">
        <title>Complex archaea that bridge the gap between prokaryotes and eukaryotes.</title>
        <authorList>
            <person name="Spang A."/>
            <person name="Saw J.H."/>
            <person name="Jorgensen S.L."/>
            <person name="Zaremba-Niedzwiedzka K."/>
            <person name="Martijn J."/>
            <person name="Lind A.E."/>
            <person name="van Eijk R."/>
            <person name="Schleper C."/>
            <person name="Guy L."/>
            <person name="Ettema T.J."/>
        </authorList>
    </citation>
    <scope>NUCLEOTIDE SEQUENCE</scope>
</reference>
<name>A0A0F9SJN8_9ZZZZ</name>
<organism evidence="1">
    <name type="scientific">marine sediment metagenome</name>
    <dbReference type="NCBI Taxonomy" id="412755"/>
    <lineage>
        <taxon>unclassified sequences</taxon>
        <taxon>metagenomes</taxon>
        <taxon>ecological metagenomes</taxon>
    </lineage>
</organism>
<dbReference type="AlphaFoldDB" id="A0A0F9SJN8"/>
<comment type="caution">
    <text evidence="1">The sequence shown here is derived from an EMBL/GenBank/DDBJ whole genome shotgun (WGS) entry which is preliminary data.</text>
</comment>
<proteinExistence type="predicted"/>
<evidence type="ECO:0000313" key="1">
    <source>
        <dbReference type="EMBL" id="KKN62537.1"/>
    </source>
</evidence>
<gene>
    <name evidence="1" type="ORF">LCGC14_0510840</name>
</gene>
<accession>A0A0F9SJN8</accession>
<dbReference type="EMBL" id="LAZR01000620">
    <property type="protein sequence ID" value="KKN62537.1"/>
    <property type="molecule type" value="Genomic_DNA"/>
</dbReference>
<protein>
    <submittedName>
        <fullName evidence="1">Uncharacterized protein</fullName>
    </submittedName>
</protein>
<sequence>MPAAEWPRWTPSTSNKALWRKAPPFFRPTLGQMADMAKWPENIRHSPLIYMKVFIVLDDNINGANGGDRSGNEKAVMETFTAASIR</sequence>